<feature type="region of interest" description="Disordered" evidence="10">
    <location>
        <begin position="32"/>
        <end position="60"/>
    </location>
</feature>
<keyword evidence="8" id="KW-0539">Nucleus</keyword>
<feature type="compositionally biased region" description="Basic and acidic residues" evidence="10">
    <location>
        <begin position="267"/>
        <end position="276"/>
    </location>
</feature>
<feature type="compositionally biased region" description="Basic and acidic residues" evidence="10">
    <location>
        <begin position="294"/>
        <end position="311"/>
    </location>
</feature>
<feature type="region of interest" description="Disordered" evidence="10">
    <location>
        <begin position="236"/>
        <end position="311"/>
    </location>
</feature>
<dbReference type="Pfam" id="PF00929">
    <property type="entry name" value="RNase_T"/>
    <property type="match status" value="1"/>
</dbReference>
<evidence type="ECO:0000259" key="11">
    <source>
        <dbReference type="SMART" id="SM00479"/>
    </source>
</evidence>
<accession>A0A1C7LYV8</accession>
<dbReference type="SUPFAM" id="SSF53098">
    <property type="entry name" value="Ribonuclease H-like"/>
    <property type="match status" value="1"/>
</dbReference>
<evidence type="ECO:0000256" key="9">
    <source>
        <dbReference type="ARBA" id="ARBA00025599"/>
    </source>
</evidence>
<dbReference type="GO" id="GO:0003676">
    <property type="term" value="F:nucleic acid binding"/>
    <property type="evidence" value="ECO:0007669"/>
    <property type="project" value="InterPro"/>
</dbReference>
<dbReference type="GO" id="GO:0008408">
    <property type="term" value="F:3'-5' exonuclease activity"/>
    <property type="evidence" value="ECO:0007669"/>
    <property type="project" value="InterPro"/>
</dbReference>
<comment type="similarity">
    <text evidence="2">Belongs to the REXO4 family.</text>
</comment>
<reference evidence="12 13" key="1">
    <citation type="submission" date="2016-03" db="EMBL/GenBank/DDBJ databases">
        <title>Whole genome sequencing of Grifola frondosa 9006-11.</title>
        <authorList>
            <person name="Min B."/>
            <person name="Park H."/>
            <person name="Kim J.-G."/>
            <person name="Cho H."/>
            <person name="Oh Y.-L."/>
            <person name="Kong W.-S."/>
            <person name="Choi I.-G."/>
        </authorList>
    </citation>
    <scope>NUCLEOTIDE SEQUENCE [LARGE SCALE GENOMIC DNA]</scope>
    <source>
        <strain evidence="12 13">9006-11</strain>
    </source>
</reference>
<dbReference type="CDD" id="cd06144">
    <property type="entry name" value="REX4_like"/>
    <property type="match status" value="1"/>
</dbReference>
<keyword evidence="4" id="KW-0698">rRNA processing</keyword>
<evidence type="ECO:0000256" key="10">
    <source>
        <dbReference type="SAM" id="MobiDB-lite"/>
    </source>
</evidence>
<keyword evidence="7 12" id="KW-0269">Exonuclease</keyword>
<dbReference type="STRING" id="5627.A0A1C7LYV8"/>
<comment type="caution">
    <text evidence="12">The sequence shown here is derived from an EMBL/GenBank/DDBJ whole genome shotgun (WGS) entry which is preliminary data.</text>
</comment>
<dbReference type="InterPro" id="IPR047021">
    <property type="entry name" value="REXO1/3/4-like"/>
</dbReference>
<dbReference type="PANTHER" id="PTHR12801:SF45">
    <property type="entry name" value="RNA EXONUCLEASE 4"/>
    <property type="match status" value="1"/>
</dbReference>
<feature type="domain" description="Exonuclease" evidence="11">
    <location>
        <begin position="98"/>
        <end position="241"/>
    </location>
</feature>
<dbReference type="InterPro" id="IPR012337">
    <property type="entry name" value="RNaseH-like_sf"/>
</dbReference>
<evidence type="ECO:0000256" key="8">
    <source>
        <dbReference type="ARBA" id="ARBA00023242"/>
    </source>
</evidence>
<dbReference type="AlphaFoldDB" id="A0A1C7LYV8"/>
<dbReference type="InterPro" id="IPR037431">
    <property type="entry name" value="REX4_DEDDh_dom"/>
</dbReference>
<dbReference type="GO" id="GO:0005634">
    <property type="term" value="C:nucleus"/>
    <property type="evidence" value="ECO:0007669"/>
    <property type="project" value="UniProtKB-SubCell"/>
</dbReference>
<dbReference type="GO" id="GO:0006364">
    <property type="term" value="P:rRNA processing"/>
    <property type="evidence" value="ECO:0007669"/>
    <property type="project" value="UniProtKB-KW"/>
</dbReference>
<protein>
    <recommendedName>
        <fullName evidence="3">RNA exonuclease 4</fullName>
    </recommendedName>
</protein>
<evidence type="ECO:0000256" key="5">
    <source>
        <dbReference type="ARBA" id="ARBA00022722"/>
    </source>
</evidence>
<dbReference type="InterPro" id="IPR036397">
    <property type="entry name" value="RNaseH_sf"/>
</dbReference>
<comment type="subcellular location">
    <subcellularLocation>
        <location evidence="1">Nucleus</location>
    </subcellularLocation>
</comment>
<dbReference type="InterPro" id="IPR013520">
    <property type="entry name" value="Ribonucl_H"/>
</dbReference>
<keyword evidence="6" id="KW-0378">Hydrolase</keyword>
<evidence type="ECO:0000256" key="4">
    <source>
        <dbReference type="ARBA" id="ARBA00022552"/>
    </source>
</evidence>
<evidence type="ECO:0000256" key="6">
    <source>
        <dbReference type="ARBA" id="ARBA00022801"/>
    </source>
</evidence>
<organism evidence="12 13">
    <name type="scientific">Grifola frondosa</name>
    <name type="common">Maitake</name>
    <name type="synonym">Polyporus frondosus</name>
    <dbReference type="NCBI Taxonomy" id="5627"/>
    <lineage>
        <taxon>Eukaryota</taxon>
        <taxon>Fungi</taxon>
        <taxon>Dikarya</taxon>
        <taxon>Basidiomycota</taxon>
        <taxon>Agaricomycotina</taxon>
        <taxon>Agaricomycetes</taxon>
        <taxon>Polyporales</taxon>
        <taxon>Grifolaceae</taxon>
        <taxon>Grifola</taxon>
    </lineage>
</organism>
<dbReference type="Gene3D" id="3.30.420.10">
    <property type="entry name" value="Ribonuclease H-like superfamily/Ribonuclease H"/>
    <property type="match status" value="1"/>
</dbReference>
<dbReference type="PANTHER" id="PTHR12801">
    <property type="entry name" value="RNA EXONUCLEASE REXO1 / RECO3 FAMILY MEMBER-RELATED"/>
    <property type="match status" value="1"/>
</dbReference>
<evidence type="ECO:0000256" key="1">
    <source>
        <dbReference type="ARBA" id="ARBA00004123"/>
    </source>
</evidence>
<dbReference type="OrthoDB" id="8191639at2759"/>
<dbReference type="EMBL" id="LUGG01000015">
    <property type="protein sequence ID" value="OBZ69895.1"/>
    <property type="molecule type" value="Genomic_DNA"/>
</dbReference>
<evidence type="ECO:0000256" key="3">
    <source>
        <dbReference type="ARBA" id="ARBA00016937"/>
    </source>
</evidence>
<keyword evidence="13" id="KW-1185">Reference proteome</keyword>
<dbReference type="SMART" id="SM00479">
    <property type="entry name" value="EXOIII"/>
    <property type="match status" value="1"/>
</dbReference>
<proteinExistence type="inferred from homology"/>
<dbReference type="Proteomes" id="UP000092993">
    <property type="component" value="Unassembled WGS sequence"/>
</dbReference>
<name>A0A1C7LYV8_GRIFR</name>
<evidence type="ECO:0000313" key="12">
    <source>
        <dbReference type="EMBL" id="OBZ69895.1"/>
    </source>
</evidence>
<dbReference type="OMA" id="RIHRKEW"/>
<comment type="function">
    <text evidence="9">Exoribonuclease involved in ribosome biosynthesis. Involved in the processing of ITS1, the internal transcribed spacer localized between the 18S and 5.8S rRNAs.</text>
</comment>
<evidence type="ECO:0000313" key="13">
    <source>
        <dbReference type="Proteomes" id="UP000092993"/>
    </source>
</evidence>
<keyword evidence="5" id="KW-0540">Nuclease</keyword>
<evidence type="ECO:0000256" key="2">
    <source>
        <dbReference type="ARBA" id="ARBA00010489"/>
    </source>
</evidence>
<gene>
    <name evidence="12" type="primary">REX4_1</name>
    <name evidence="12" type="ORF">A0H81_10525</name>
</gene>
<sequence>MVSQNTTTSVPSGPSSNWLALQKKLSSASTSTKKGLASAVSARKRRKIEHPADSADSSTVTTATFHAAIETSSFPRGTSIEMISGELECSSSQQQPGKYLALDCEMVGVGLDGKESSLARRERVVDYRTGFSGVRPSDMVHAKSFGDVQKEVASLLKDRILVGHAVHNDLKALLLSHPRADIRDTQVCAAKHKLMPSRRPALRHLVHQELGVAIQGGEHSSVTDARATMAIYRIHRKEWEKGQKPHPPGSSTLKRKRADTEDTANDDSIHLTRKTEFPGGGRKGVSSGLSTIMKKRDSVGDSKGKTKWWKELGDGLSKGSIRLKAR</sequence>
<evidence type="ECO:0000256" key="7">
    <source>
        <dbReference type="ARBA" id="ARBA00022839"/>
    </source>
</evidence>